<dbReference type="EMBL" id="ABEU02000014">
    <property type="protein sequence ID" value="PNR41389.1"/>
    <property type="molecule type" value="Genomic_DNA"/>
</dbReference>
<dbReference type="PaxDb" id="3218-PP1S34_229V6.1"/>
<evidence type="ECO:0000256" key="1">
    <source>
        <dbReference type="SAM" id="MobiDB-lite"/>
    </source>
</evidence>
<sequence>MAGCSIASLGRTPLKGDCHWERVPSPSNPENVHNPWSPRGNRTRIYPGAPVGTRSESRRVEGRVHVYSASLNFPRLSCFGVVVKSPLTLNPSARRRF</sequence>
<evidence type="ECO:0000313" key="2">
    <source>
        <dbReference type="EMBL" id="PNR41389.1"/>
    </source>
</evidence>
<gene>
    <name evidence="2" type="ORF">PHYPA_018792</name>
</gene>
<dbReference type="InParanoid" id="A0A2K1JIP2"/>
<dbReference type="AlphaFoldDB" id="A0A2K1JIP2"/>
<reference evidence="3" key="3">
    <citation type="submission" date="2020-12" db="UniProtKB">
        <authorList>
            <consortium name="EnsemblPlants"/>
        </authorList>
    </citation>
    <scope>IDENTIFICATION</scope>
</reference>
<proteinExistence type="predicted"/>
<evidence type="ECO:0000313" key="4">
    <source>
        <dbReference type="Proteomes" id="UP000006727"/>
    </source>
</evidence>
<dbReference type="EnsemblPlants" id="Pp3c14_20760V3.1">
    <property type="protein sequence ID" value="PAC:32962561.CDS.1"/>
    <property type="gene ID" value="Pp3c14_20760"/>
</dbReference>
<accession>A0A2K1JIP2</accession>
<feature type="region of interest" description="Disordered" evidence="1">
    <location>
        <begin position="1"/>
        <end position="56"/>
    </location>
</feature>
<dbReference type="Gramene" id="Pp3c14_20760V3.2">
    <property type="protein sequence ID" value="PAC:32962562.CDS.1"/>
    <property type="gene ID" value="Pp3c14_20760"/>
</dbReference>
<dbReference type="Proteomes" id="UP000006727">
    <property type="component" value="Chromosome 14"/>
</dbReference>
<name>A0A2K1JIP2_PHYPA</name>
<protein>
    <submittedName>
        <fullName evidence="2 3">Uncharacterized protein</fullName>
    </submittedName>
</protein>
<organism evidence="2">
    <name type="scientific">Physcomitrium patens</name>
    <name type="common">Spreading-leaved earth moss</name>
    <name type="synonym">Physcomitrella patens</name>
    <dbReference type="NCBI Taxonomy" id="3218"/>
    <lineage>
        <taxon>Eukaryota</taxon>
        <taxon>Viridiplantae</taxon>
        <taxon>Streptophyta</taxon>
        <taxon>Embryophyta</taxon>
        <taxon>Bryophyta</taxon>
        <taxon>Bryophytina</taxon>
        <taxon>Bryopsida</taxon>
        <taxon>Funariidae</taxon>
        <taxon>Funariales</taxon>
        <taxon>Funariaceae</taxon>
        <taxon>Physcomitrium</taxon>
    </lineage>
</organism>
<evidence type="ECO:0000313" key="3">
    <source>
        <dbReference type="EnsemblPlants" id="PAC:32962561.CDS.1"/>
    </source>
</evidence>
<keyword evidence="4" id="KW-1185">Reference proteome</keyword>
<reference evidence="2 4" key="2">
    <citation type="journal article" date="2018" name="Plant J.">
        <title>The Physcomitrella patens chromosome-scale assembly reveals moss genome structure and evolution.</title>
        <authorList>
            <person name="Lang D."/>
            <person name="Ullrich K.K."/>
            <person name="Murat F."/>
            <person name="Fuchs J."/>
            <person name="Jenkins J."/>
            <person name="Haas F.B."/>
            <person name="Piednoel M."/>
            <person name="Gundlach H."/>
            <person name="Van Bel M."/>
            <person name="Meyberg R."/>
            <person name="Vives C."/>
            <person name="Morata J."/>
            <person name="Symeonidi A."/>
            <person name="Hiss M."/>
            <person name="Muchero W."/>
            <person name="Kamisugi Y."/>
            <person name="Saleh O."/>
            <person name="Blanc G."/>
            <person name="Decker E.L."/>
            <person name="van Gessel N."/>
            <person name="Grimwood J."/>
            <person name="Hayes R.D."/>
            <person name="Graham S.W."/>
            <person name="Gunter L.E."/>
            <person name="McDaniel S.F."/>
            <person name="Hoernstein S.N.W."/>
            <person name="Larsson A."/>
            <person name="Li F.W."/>
            <person name="Perroud P.F."/>
            <person name="Phillips J."/>
            <person name="Ranjan P."/>
            <person name="Rokshar D.S."/>
            <person name="Rothfels C.J."/>
            <person name="Schneider L."/>
            <person name="Shu S."/>
            <person name="Stevenson D.W."/>
            <person name="Thummler F."/>
            <person name="Tillich M."/>
            <person name="Villarreal Aguilar J.C."/>
            <person name="Widiez T."/>
            <person name="Wong G.K."/>
            <person name="Wymore A."/>
            <person name="Zhang Y."/>
            <person name="Zimmer A.D."/>
            <person name="Quatrano R.S."/>
            <person name="Mayer K.F.X."/>
            <person name="Goodstein D."/>
            <person name="Casacuberta J.M."/>
            <person name="Vandepoele K."/>
            <person name="Reski R."/>
            <person name="Cuming A.C."/>
            <person name="Tuskan G.A."/>
            <person name="Maumus F."/>
            <person name="Salse J."/>
            <person name="Schmutz J."/>
            <person name="Rensing S.A."/>
        </authorList>
    </citation>
    <scope>NUCLEOTIDE SEQUENCE [LARGE SCALE GENOMIC DNA]</scope>
    <source>
        <strain evidence="3 4">cv. Gransden 2004</strain>
    </source>
</reference>
<dbReference type="EnsemblPlants" id="Pp3c14_20760V3.2">
    <property type="protein sequence ID" value="PAC:32962562.CDS.1"/>
    <property type="gene ID" value="Pp3c14_20760"/>
</dbReference>
<reference evidence="2 4" key="1">
    <citation type="journal article" date="2008" name="Science">
        <title>The Physcomitrella genome reveals evolutionary insights into the conquest of land by plants.</title>
        <authorList>
            <person name="Rensing S."/>
            <person name="Lang D."/>
            <person name="Zimmer A."/>
            <person name="Terry A."/>
            <person name="Salamov A."/>
            <person name="Shapiro H."/>
            <person name="Nishiyama T."/>
            <person name="Perroud P.-F."/>
            <person name="Lindquist E."/>
            <person name="Kamisugi Y."/>
            <person name="Tanahashi T."/>
            <person name="Sakakibara K."/>
            <person name="Fujita T."/>
            <person name="Oishi K."/>
            <person name="Shin-I T."/>
            <person name="Kuroki Y."/>
            <person name="Toyoda A."/>
            <person name="Suzuki Y."/>
            <person name="Hashimoto A."/>
            <person name="Yamaguchi K."/>
            <person name="Sugano A."/>
            <person name="Kohara Y."/>
            <person name="Fujiyama A."/>
            <person name="Anterola A."/>
            <person name="Aoki S."/>
            <person name="Ashton N."/>
            <person name="Barbazuk W.B."/>
            <person name="Barker E."/>
            <person name="Bennetzen J."/>
            <person name="Bezanilla M."/>
            <person name="Blankenship R."/>
            <person name="Cho S.H."/>
            <person name="Dutcher S."/>
            <person name="Estelle M."/>
            <person name="Fawcett J.A."/>
            <person name="Gundlach H."/>
            <person name="Hanada K."/>
            <person name="Heyl A."/>
            <person name="Hicks K.A."/>
            <person name="Hugh J."/>
            <person name="Lohr M."/>
            <person name="Mayer K."/>
            <person name="Melkozernov A."/>
            <person name="Murata T."/>
            <person name="Nelson D."/>
            <person name="Pils B."/>
            <person name="Prigge M."/>
            <person name="Reiss B."/>
            <person name="Renner T."/>
            <person name="Rombauts S."/>
            <person name="Rushton P."/>
            <person name="Sanderfoot A."/>
            <person name="Schween G."/>
            <person name="Shiu S.-H."/>
            <person name="Stueber K."/>
            <person name="Theodoulou F.L."/>
            <person name="Tu H."/>
            <person name="Van de Peer Y."/>
            <person name="Verrier P.J."/>
            <person name="Waters E."/>
            <person name="Wood A."/>
            <person name="Yang L."/>
            <person name="Cove D."/>
            <person name="Cuming A."/>
            <person name="Hasebe M."/>
            <person name="Lucas S."/>
            <person name="Mishler D.B."/>
            <person name="Reski R."/>
            <person name="Grigoriev I."/>
            <person name="Quatrano R.S."/>
            <person name="Boore J.L."/>
        </authorList>
    </citation>
    <scope>NUCLEOTIDE SEQUENCE [LARGE SCALE GENOMIC DNA]</scope>
    <source>
        <strain evidence="3 4">cv. Gransden 2004</strain>
    </source>
</reference>
<dbReference type="Gramene" id="Pp3c14_20760V3.1">
    <property type="protein sequence ID" value="PAC:32962561.CDS.1"/>
    <property type="gene ID" value="Pp3c14_20760"/>
</dbReference>